<evidence type="ECO:0000256" key="3">
    <source>
        <dbReference type="ARBA" id="ARBA00022741"/>
    </source>
</evidence>
<dbReference type="PANTHER" id="PTHR22974:SF21">
    <property type="entry name" value="DUAL SPECIFICITY PROTEIN KINASE TTK"/>
    <property type="match status" value="1"/>
</dbReference>
<accession>A0A5E4N6Y6</accession>
<dbReference type="OrthoDB" id="20524at2759"/>
<evidence type="ECO:0000313" key="8">
    <source>
        <dbReference type="EMBL" id="VVC40478.1"/>
    </source>
</evidence>
<feature type="domain" description="Protein kinase" evidence="7">
    <location>
        <begin position="316"/>
        <end position="590"/>
    </location>
</feature>
<proteinExistence type="predicted"/>
<protein>
    <submittedName>
        <fullName evidence="8">Protein kinase domain,Protein kinase-like domain,Protein kinase, ATP binding site,Serine/threonine</fullName>
    </submittedName>
</protein>
<dbReference type="GO" id="GO:0007059">
    <property type="term" value="P:chromosome segregation"/>
    <property type="evidence" value="ECO:0007669"/>
    <property type="project" value="TreeGrafter"/>
</dbReference>
<dbReference type="GO" id="GO:0005524">
    <property type="term" value="F:ATP binding"/>
    <property type="evidence" value="ECO:0007669"/>
    <property type="project" value="UniProtKB-UniRule"/>
</dbReference>
<dbReference type="InterPro" id="IPR011009">
    <property type="entry name" value="Kinase-like_dom_sf"/>
</dbReference>
<dbReference type="GO" id="GO:0004674">
    <property type="term" value="F:protein serine/threonine kinase activity"/>
    <property type="evidence" value="ECO:0007669"/>
    <property type="project" value="UniProtKB-KW"/>
</dbReference>
<evidence type="ECO:0000259" key="7">
    <source>
        <dbReference type="PROSITE" id="PS50011"/>
    </source>
</evidence>
<dbReference type="SUPFAM" id="SSF56112">
    <property type="entry name" value="Protein kinase-like (PK-like)"/>
    <property type="match status" value="1"/>
</dbReference>
<keyword evidence="2" id="KW-0808">Transferase</keyword>
<dbReference type="GO" id="GO:0033316">
    <property type="term" value="P:meiotic spindle assembly checkpoint signaling"/>
    <property type="evidence" value="ECO:0007669"/>
    <property type="project" value="TreeGrafter"/>
</dbReference>
<dbReference type="Gene3D" id="3.30.200.20">
    <property type="entry name" value="Phosphorylase Kinase, domain 1"/>
    <property type="match status" value="1"/>
</dbReference>
<dbReference type="GO" id="GO:0004712">
    <property type="term" value="F:protein serine/threonine/tyrosine kinase activity"/>
    <property type="evidence" value="ECO:0007669"/>
    <property type="project" value="TreeGrafter"/>
</dbReference>
<evidence type="ECO:0000256" key="6">
    <source>
        <dbReference type="PROSITE-ProRule" id="PRU10141"/>
    </source>
</evidence>
<dbReference type="PROSITE" id="PS50011">
    <property type="entry name" value="PROTEIN_KINASE_DOM"/>
    <property type="match status" value="1"/>
</dbReference>
<dbReference type="Gene3D" id="1.10.510.10">
    <property type="entry name" value="Transferase(Phosphotransferase) domain 1"/>
    <property type="match status" value="1"/>
</dbReference>
<dbReference type="PROSITE" id="PS00108">
    <property type="entry name" value="PROTEIN_KINASE_ST"/>
    <property type="match status" value="1"/>
</dbReference>
<evidence type="ECO:0000256" key="5">
    <source>
        <dbReference type="ARBA" id="ARBA00022840"/>
    </source>
</evidence>
<gene>
    <name evidence="8" type="ORF">CINCED_3A017682</name>
</gene>
<dbReference type="PROSITE" id="PS00107">
    <property type="entry name" value="PROTEIN_KINASE_ATP"/>
    <property type="match status" value="1"/>
</dbReference>
<reference evidence="8 9" key="1">
    <citation type="submission" date="2019-08" db="EMBL/GenBank/DDBJ databases">
        <authorList>
            <person name="Alioto T."/>
            <person name="Alioto T."/>
            <person name="Gomez Garrido J."/>
        </authorList>
    </citation>
    <scope>NUCLEOTIDE SEQUENCE [LARGE SCALE GENOMIC DNA]</scope>
</reference>
<dbReference type="GO" id="GO:0005634">
    <property type="term" value="C:nucleus"/>
    <property type="evidence" value="ECO:0007669"/>
    <property type="project" value="TreeGrafter"/>
</dbReference>
<name>A0A5E4N6Y6_9HEMI</name>
<dbReference type="Pfam" id="PF00069">
    <property type="entry name" value="Pkinase"/>
    <property type="match status" value="1"/>
</dbReference>
<feature type="binding site" evidence="6">
    <location>
        <position position="346"/>
    </location>
    <ligand>
        <name>ATP</name>
        <dbReference type="ChEBI" id="CHEBI:30616"/>
    </ligand>
</feature>
<keyword evidence="5 6" id="KW-0067">ATP-binding</keyword>
<keyword evidence="1" id="KW-0723">Serine/threonine-protein kinase</keyword>
<keyword evidence="9" id="KW-1185">Reference proteome</keyword>
<dbReference type="InterPro" id="IPR017441">
    <property type="entry name" value="Protein_kinase_ATP_BS"/>
</dbReference>
<evidence type="ECO:0000256" key="2">
    <source>
        <dbReference type="ARBA" id="ARBA00022679"/>
    </source>
</evidence>
<dbReference type="GO" id="GO:0034501">
    <property type="term" value="P:protein localization to kinetochore"/>
    <property type="evidence" value="ECO:0007669"/>
    <property type="project" value="TreeGrafter"/>
</dbReference>
<dbReference type="AlphaFoldDB" id="A0A5E4N6Y6"/>
<keyword evidence="3 6" id="KW-0547">Nucleotide-binding</keyword>
<dbReference type="FunFam" id="3.30.200.20:FF:000131">
    <property type="entry name" value="Dual specificity protein kinase TTK"/>
    <property type="match status" value="1"/>
</dbReference>
<sequence length="594" mass="66891">MMNHSTESSVFGNVEENDGETDNYVTCPLLQLKYSRPRKPISRLGQKGRSLKRFNDNQPLFENKTAEADLGYSFQTRTPENVVNDFEKLDLVHQTPFVHPVVKTQNDSGIETPSDTLNNLKNLNIKPTLSLSTKRLLYSNKENLPEQTKEELETLDSQKTTQSNSSTSCSFTVKENLKVITNNPPVPVKDDTFYISPETSKYNYDTSLYHSIRETTVVPDSPNSFLSIKNSNSQVDSSLSTKQLGCAPLDSQNKYTLELSPAAKHNNSVINPRSPIRRNPVVFVQDGEFKRPINSASNICVKCSNENFITVKGINYSILNTLGHGGSSVVYEVLHPETNQVVAIKKVDLSEVEDIIAKGYLNEVKLLENLQICESVIRLFDSQYSTKEKILYMVMEKGDTDLSKLIRSTKHMSVFMIMYYWSEMLNTVSQIHEKDVIHSDLKPANFLLVSGRLKLIDFGIASKIQGDMTSVVKDVTTGTWNYMSPECIISGGSNFQGHKINQKSDVWSLGCILYSLIYGKTPYSHLTNTWQKLQAIAVSKQNIIFPKQSKLFPHGIPPVLMQTMELCLIKDVKTRPNVTDLLKLIENAAFKPMT</sequence>
<evidence type="ECO:0000313" key="9">
    <source>
        <dbReference type="Proteomes" id="UP000325440"/>
    </source>
</evidence>
<dbReference type="GO" id="GO:0000776">
    <property type="term" value="C:kinetochore"/>
    <property type="evidence" value="ECO:0007669"/>
    <property type="project" value="TreeGrafter"/>
</dbReference>
<dbReference type="InterPro" id="IPR000719">
    <property type="entry name" value="Prot_kinase_dom"/>
</dbReference>
<dbReference type="SMART" id="SM00220">
    <property type="entry name" value="S_TKc"/>
    <property type="match status" value="1"/>
</dbReference>
<evidence type="ECO:0000256" key="4">
    <source>
        <dbReference type="ARBA" id="ARBA00022777"/>
    </source>
</evidence>
<dbReference type="InterPro" id="IPR008271">
    <property type="entry name" value="Ser/Thr_kinase_AS"/>
</dbReference>
<dbReference type="EMBL" id="CABPRJ010001904">
    <property type="protein sequence ID" value="VVC40478.1"/>
    <property type="molecule type" value="Genomic_DNA"/>
</dbReference>
<keyword evidence="4 8" id="KW-0418">Kinase</keyword>
<dbReference type="Proteomes" id="UP000325440">
    <property type="component" value="Unassembled WGS sequence"/>
</dbReference>
<evidence type="ECO:0000256" key="1">
    <source>
        <dbReference type="ARBA" id="ARBA00022527"/>
    </source>
</evidence>
<organism evidence="8 9">
    <name type="scientific">Cinara cedri</name>
    <dbReference type="NCBI Taxonomy" id="506608"/>
    <lineage>
        <taxon>Eukaryota</taxon>
        <taxon>Metazoa</taxon>
        <taxon>Ecdysozoa</taxon>
        <taxon>Arthropoda</taxon>
        <taxon>Hexapoda</taxon>
        <taxon>Insecta</taxon>
        <taxon>Pterygota</taxon>
        <taxon>Neoptera</taxon>
        <taxon>Paraneoptera</taxon>
        <taxon>Hemiptera</taxon>
        <taxon>Sternorrhyncha</taxon>
        <taxon>Aphidomorpha</taxon>
        <taxon>Aphidoidea</taxon>
        <taxon>Aphididae</taxon>
        <taxon>Lachninae</taxon>
        <taxon>Cinara</taxon>
    </lineage>
</organism>
<dbReference type="PANTHER" id="PTHR22974">
    <property type="entry name" value="MIXED LINEAGE PROTEIN KINASE"/>
    <property type="match status" value="1"/>
</dbReference>
<dbReference type="GO" id="GO:0007094">
    <property type="term" value="P:mitotic spindle assembly checkpoint signaling"/>
    <property type="evidence" value="ECO:0007669"/>
    <property type="project" value="TreeGrafter"/>
</dbReference>